<dbReference type="GO" id="GO:0016829">
    <property type="term" value="F:lyase activity"/>
    <property type="evidence" value="ECO:0007669"/>
    <property type="project" value="UniProtKB-KW"/>
</dbReference>
<dbReference type="SUPFAM" id="SSF51126">
    <property type="entry name" value="Pectin lyase-like"/>
    <property type="match status" value="1"/>
</dbReference>
<dbReference type="AlphaFoldDB" id="A0A362X463"/>
<sequence length="543" mass="60212">MRHFSFLIFLILGNINIHATDYYFHPKTGSNSNTGLTEVDAFKTLDALQNIKLKAGDRILLASEVVHFGSIKIVDTDGTKEKPIKILSHSWLGQAMKTEKAIIDFKGMDTGILIENSSNVSIENLAITGNGHGQELNSNAMSCGILITSSKTGEMNHIAVKDLFIYDIFNKNQGFVRGAEEVRTANGTQAYGWGIRVKSLCEKGFVAKIKIENTKVQNVGHTGVKLTGKNGNIHDVEILNNHVLFTGGPGIQMSSVKDVHVEGNVVKHSGSNDDSRKWGRGSGLWTWGSSNVLIERNKFLFANGPGDSTGAHIDYNCENIVIQYNLSAYNAGGFCEILGNNYNCIYRFNVSVNDGWRVKDENGAFQEGKIFWLSGYQGNHRVEKGPVNTYFYNNTIYTDGSYTPKIAIEKTSNGILIANNIFAVNGKTKLVEEDQYGSEKVKDQIVKNVFFSNNIFISHDSWPEDIYPSDTNPIYGDPKFLNPNGLSLESYIPNNIELVSKGIFIQKMQNDSNSIGAKNNHTMFYDILDQEIKNLKFIGAIKP</sequence>
<keyword evidence="2" id="KW-0456">Lyase</keyword>
<dbReference type="InterPro" id="IPR011050">
    <property type="entry name" value="Pectin_lyase_fold/virulence"/>
</dbReference>
<dbReference type="Proteomes" id="UP000251545">
    <property type="component" value="Unassembled WGS sequence"/>
</dbReference>
<gene>
    <name evidence="2" type="ORF">CLV33_101451</name>
</gene>
<dbReference type="InterPro" id="IPR039448">
    <property type="entry name" value="Beta_helix"/>
</dbReference>
<dbReference type="InterPro" id="IPR006626">
    <property type="entry name" value="PbH1"/>
</dbReference>
<dbReference type="Gene3D" id="2.160.20.10">
    <property type="entry name" value="Single-stranded right-handed beta-helix, Pectin lyase-like"/>
    <property type="match status" value="1"/>
</dbReference>
<dbReference type="Pfam" id="PF13229">
    <property type="entry name" value="Beta_helix"/>
    <property type="match status" value="1"/>
</dbReference>
<comment type="caution">
    <text evidence="2">The sequence shown here is derived from an EMBL/GenBank/DDBJ whole genome shotgun (WGS) entry which is preliminary data.</text>
</comment>
<accession>A0A362X463</accession>
<feature type="domain" description="Right handed beta helix" evidence="1">
    <location>
        <begin position="209"/>
        <end position="346"/>
    </location>
</feature>
<dbReference type="SMART" id="SM00710">
    <property type="entry name" value="PbH1"/>
    <property type="match status" value="7"/>
</dbReference>
<evidence type="ECO:0000313" key="2">
    <source>
        <dbReference type="EMBL" id="PQV51527.1"/>
    </source>
</evidence>
<dbReference type="RefSeq" id="WP_105472535.1">
    <property type="nucleotide sequence ID" value="NZ_PVEO01000001.1"/>
</dbReference>
<name>A0A362X463_9FLAO</name>
<dbReference type="EMBL" id="PVEO01000001">
    <property type="protein sequence ID" value="PQV51527.1"/>
    <property type="molecule type" value="Genomic_DNA"/>
</dbReference>
<organism evidence="2 3">
    <name type="scientific">Jejuia pallidilutea</name>
    <dbReference type="NCBI Taxonomy" id="504487"/>
    <lineage>
        <taxon>Bacteria</taxon>
        <taxon>Pseudomonadati</taxon>
        <taxon>Bacteroidota</taxon>
        <taxon>Flavobacteriia</taxon>
        <taxon>Flavobacteriales</taxon>
        <taxon>Flavobacteriaceae</taxon>
        <taxon>Jejuia</taxon>
    </lineage>
</organism>
<evidence type="ECO:0000313" key="3">
    <source>
        <dbReference type="Proteomes" id="UP000251545"/>
    </source>
</evidence>
<reference evidence="2 3" key="1">
    <citation type="submission" date="2018-02" db="EMBL/GenBank/DDBJ databases">
        <title>Genomic Encyclopedia of Archaeal and Bacterial Type Strains, Phase II (KMG-II): from individual species to whole genera.</title>
        <authorList>
            <person name="Goeker M."/>
        </authorList>
    </citation>
    <scope>NUCLEOTIDE SEQUENCE [LARGE SCALE GENOMIC DNA]</scope>
    <source>
        <strain evidence="2 3">DSM 21165</strain>
    </source>
</reference>
<dbReference type="InterPro" id="IPR012334">
    <property type="entry name" value="Pectin_lyas_fold"/>
</dbReference>
<protein>
    <submittedName>
        <fullName evidence="2">Parallel beta helix pectate lyase-like protein</fullName>
    </submittedName>
</protein>
<proteinExistence type="predicted"/>
<evidence type="ECO:0000259" key="1">
    <source>
        <dbReference type="Pfam" id="PF13229"/>
    </source>
</evidence>